<organism evidence="15 16">
    <name type="scientific">Pan troglodytes</name>
    <name type="common">Chimpanzee</name>
    <dbReference type="NCBI Taxonomy" id="9598"/>
    <lineage>
        <taxon>Eukaryota</taxon>
        <taxon>Metazoa</taxon>
        <taxon>Chordata</taxon>
        <taxon>Craniata</taxon>
        <taxon>Vertebrata</taxon>
        <taxon>Euteleostomi</taxon>
        <taxon>Mammalia</taxon>
        <taxon>Eutheria</taxon>
        <taxon>Euarchontoglires</taxon>
        <taxon>Primates</taxon>
        <taxon>Haplorrhini</taxon>
        <taxon>Catarrhini</taxon>
        <taxon>Hominidae</taxon>
        <taxon>Pan</taxon>
    </lineage>
</organism>
<dbReference type="SMART" id="SM00202">
    <property type="entry name" value="SR"/>
    <property type="match status" value="1"/>
</dbReference>
<evidence type="ECO:0000256" key="12">
    <source>
        <dbReference type="PROSITE-ProRule" id="PRU00196"/>
    </source>
</evidence>
<dbReference type="Gene3D" id="3.10.250.10">
    <property type="entry name" value="SRCR-like domain"/>
    <property type="match status" value="1"/>
</dbReference>
<keyword evidence="8 13" id="KW-0472">Membrane</keyword>
<feature type="transmembrane region" description="Helical" evidence="13">
    <location>
        <begin position="84"/>
        <end position="109"/>
    </location>
</feature>
<dbReference type="EMBL" id="NBAG03000265">
    <property type="protein sequence ID" value="PNI55699.1"/>
    <property type="molecule type" value="Genomic_DNA"/>
</dbReference>
<evidence type="ECO:0000256" key="11">
    <source>
        <dbReference type="ARBA" id="ARBA00023180"/>
    </source>
</evidence>
<dbReference type="GO" id="GO:0005576">
    <property type="term" value="C:extracellular region"/>
    <property type="evidence" value="ECO:0007669"/>
    <property type="project" value="UniProtKB-SubCell"/>
</dbReference>
<evidence type="ECO:0000313" key="16">
    <source>
        <dbReference type="Proteomes" id="UP000236370"/>
    </source>
</evidence>
<dbReference type="GO" id="GO:0006508">
    <property type="term" value="P:proteolysis"/>
    <property type="evidence" value="ECO:0007669"/>
    <property type="project" value="UniProtKB-ARBA"/>
</dbReference>
<evidence type="ECO:0000256" key="2">
    <source>
        <dbReference type="ARBA" id="ARBA00004613"/>
    </source>
</evidence>
<feature type="domain" description="SRCR" evidence="14">
    <location>
        <begin position="118"/>
        <end position="149"/>
    </location>
</feature>
<evidence type="ECO:0000256" key="6">
    <source>
        <dbReference type="ARBA" id="ARBA00022968"/>
    </source>
</evidence>
<feature type="non-terminal residue" evidence="15">
    <location>
        <position position="219"/>
    </location>
</feature>
<dbReference type="AlphaFoldDB" id="A0A2J8M843"/>
<evidence type="ECO:0000256" key="3">
    <source>
        <dbReference type="ARBA" id="ARBA00022475"/>
    </source>
</evidence>
<dbReference type="InterPro" id="IPR036772">
    <property type="entry name" value="SRCR-like_dom_sf"/>
</dbReference>
<keyword evidence="4" id="KW-0964">Secreted</keyword>
<keyword evidence="11" id="KW-0325">Glycoprotein</keyword>
<evidence type="ECO:0000256" key="9">
    <source>
        <dbReference type="ARBA" id="ARBA00023145"/>
    </source>
</evidence>
<comment type="caution">
    <text evidence="15">The sequence shown here is derived from an EMBL/GenBank/DDBJ whole genome shotgun (WGS) entry which is preliminary data.</text>
</comment>
<dbReference type="SUPFAM" id="SSF56487">
    <property type="entry name" value="SRCR-like"/>
    <property type="match status" value="1"/>
</dbReference>
<evidence type="ECO:0000313" key="15">
    <source>
        <dbReference type="EMBL" id="PNI55699.1"/>
    </source>
</evidence>
<evidence type="ECO:0000259" key="14">
    <source>
        <dbReference type="PROSITE" id="PS50287"/>
    </source>
</evidence>
<accession>A0A2J8M843</accession>
<keyword evidence="10" id="KW-1015">Disulfide bond</keyword>
<evidence type="ECO:0000256" key="1">
    <source>
        <dbReference type="ARBA" id="ARBA00004401"/>
    </source>
</evidence>
<reference evidence="15 16" key="1">
    <citation type="submission" date="2017-12" db="EMBL/GenBank/DDBJ databases">
        <title>High-resolution comparative analysis of great ape genomes.</title>
        <authorList>
            <person name="Pollen A."/>
            <person name="Hastie A."/>
            <person name="Hormozdiari F."/>
            <person name="Dougherty M."/>
            <person name="Liu R."/>
            <person name="Chaisson M."/>
            <person name="Hoppe E."/>
            <person name="Hill C."/>
            <person name="Pang A."/>
            <person name="Hillier L."/>
            <person name="Baker C."/>
            <person name="Armstrong J."/>
            <person name="Shendure J."/>
            <person name="Paten B."/>
            <person name="Wilson R."/>
            <person name="Chao H."/>
            <person name="Schneider V."/>
            <person name="Ventura M."/>
            <person name="Kronenberg Z."/>
            <person name="Murali S."/>
            <person name="Gordon D."/>
            <person name="Cantsilieris S."/>
            <person name="Munson K."/>
            <person name="Nelson B."/>
            <person name="Raja A."/>
            <person name="Underwood J."/>
            <person name="Diekhans M."/>
            <person name="Fiddes I."/>
            <person name="Haussler D."/>
            <person name="Eichler E."/>
        </authorList>
    </citation>
    <scope>NUCLEOTIDE SEQUENCE [LARGE SCALE GENOMIC DNA]</scope>
    <source>
        <strain evidence="15">Yerkes chimp pedigree #C0471</strain>
    </source>
</reference>
<keyword evidence="7 13" id="KW-1133">Transmembrane helix</keyword>
<comment type="subcellular location">
    <subcellularLocation>
        <location evidence="1">Cell membrane</location>
        <topology evidence="1">Single-pass type II membrane protein</topology>
    </subcellularLocation>
    <subcellularLocation>
        <location evidence="2">Secreted</location>
    </subcellularLocation>
</comment>
<dbReference type="InterPro" id="IPR001190">
    <property type="entry name" value="SRCR"/>
</dbReference>
<dbReference type="Proteomes" id="UP000236370">
    <property type="component" value="Unassembled WGS sequence"/>
</dbReference>
<evidence type="ECO:0000256" key="5">
    <source>
        <dbReference type="ARBA" id="ARBA00022692"/>
    </source>
</evidence>
<keyword evidence="9" id="KW-0865">Zymogen</keyword>
<evidence type="ECO:0000256" key="13">
    <source>
        <dbReference type="SAM" id="Phobius"/>
    </source>
</evidence>
<evidence type="ECO:0000256" key="8">
    <source>
        <dbReference type="ARBA" id="ARBA00023136"/>
    </source>
</evidence>
<comment type="caution">
    <text evidence="12">Lacks conserved residue(s) required for the propagation of feature annotation.</text>
</comment>
<evidence type="ECO:0000256" key="10">
    <source>
        <dbReference type="ARBA" id="ARBA00023157"/>
    </source>
</evidence>
<evidence type="ECO:0000256" key="4">
    <source>
        <dbReference type="ARBA" id="ARBA00022525"/>
    </source>
</evidence>
<dbReference type="Pfam" id="PF15494">
    <property type="entry name" value="SRCR_2"/>
    <property type="match status" value="1"/>
</dbReference>
<keyword evidence="6" id="KW-0735">Signal-anchor</keyword>
<keyword evidence="5 13" id="KW-0812">Transmembrane</keyword>
<keyword evidence="3" id="KW-1003">Cell membrane</keyword>
<protein>
    <submittedName>
        <fullName evidence="15">TMPRSS2 isoform 7</fullName>
    </submittedName>
</protein>
<name>A0A2J8M843_PANTR</name>
<gene>
    <name evidence="15" type="ORF">CK820_G0022846</name>
</gene>
<proteinExistence type="predicted"/>
<sequence>MALNSGSPTAIGPYYENHGYQPENPYPAQPTVAPTVYEVHPAQYYPSPVPQYAPRVLTQASNPVVRMQPKSPSGTVCTSKTKKALCLTLTLGTFLVGAALAAGLLWNFIRLYGPNFILQVYSSQRKSWHPVCQDDWNENYGRAACRDMGYKNNFYSSQGIVDDSGSTSFMKLNTSAGNVDIYKKLYHSDACSSKAVVSLRCIACGVNLNSSRQSRIVGG</sequence>
<dbReference type="PROSITE" id="PS50287">
    <property type="entry name" value="SRCR_2"/>
    <property type="match status" value="1"/>
</dbReference>
<evidence type="ECO:0000256" key="7">
    <source>
        <dbReference type="ARBA" id="ARBA00022989"/>
    </source>
</evidence>
<dbReference type="FunFam" id="3.10.250.10:FF:000027">
    <property type="entry name" value="Transmembrane serine protease 2"/>
    <property type="match status" value="1"/>
</dbReference>
<dbReference type="GO" id="GO:0005886">
    <property type="term" value="C:plasma membrane"/>
    <property type="evidence" value="ECO:0007669"/>
    <property type="project" value="UniProtKB-SubCell"/>
</dbReference>